<evidence type="ECO:0000256" key="1">
    <source>
        <dbReference type="SAM" id="SignalP"/>
    </source>
</evidence>
<feature type="signal peptide" evidence="1">
    <location>
        <begin position="1"/>
        <end position="30"/>
    </location>
</feature>
<keyword evidence="3" id="KW-1185">Reference proteome</keyword>
<reference evidence="2" key="1">
    <citation type="submission" date="2020-05" db="EMBL/GenBank/DDBJ databases">
        <title>Chitinophaga laudate sp. nov., isolated from a tropical peat swamp.</title>
        <authorList>
            <person name="Goh C.B.S."/>
            <person name="Lee M.S."/>
            <person name="Parimannan S."/>
            <person name="Pasbakhsh P."/>
            <person name="Yule C.M."/>
            <person name="Rajandas H."/>
            <person name="Loke S."/>
            <person name="Croft L."/>
            <person name="Tan J.B.L."/>
        </authorList>
    </citation>
    <scope>NUCLEOTIDE SEQUENCE</scope>
    <source>
        <strain evidence="2">Mgbs1</strain>
    </source>
</reference>
<accession>A0A9Q5DBW0</accession>
<evidence type="ECO:0000313" key="3">
    <source>
        <dbReference type="Proteomes" id="UP000281028"/>
    </source>
</evidence>
<dbReference type="EMBL" id="RIAR02000001">
    <property type="protein sequence ID" value="NSL87690.1"/>
    <property type="molecule type" value="Genomic_DNA"/>
</dbReference>
<protein>
    <submittedName>
        <fullName evidence="2">Uncharacterized protein</fullName>
    </submittedName>
</protein>
<comment type="caution">
    <text evidence="2">The sequence shown here is derived from an EMBL/GenBank/DDBJ whole genome shotgun (WGS) entry which is preliminary data.</text>
</comment>
<organism evidence="2 3">
    <name type="scientific">Chitinophaga solisilvae</name>
    <dbReference type="NCBI Taxonomy" id="1233460"/>
    <lineage>
        <taxon>Bacteria</taxon>
        <taxon>Pseudomonadati</taxon>
        <taxon>Bacteroidota</taxon>
        <taxon>Chitinophagia</taxon>
        <taxon>Chitinophagales</taxon>
        <taxon>Chitinophagaceae</taxon>
        <taxon>Chitinophaga</taxon>
    </lineage>
</organism>
<name>A0A9Q5DBW0_9BACT</name>
<proteinExistence type="predicted"/>
<feature type="chain" id="PRO_5040334762" evidence="1">
    <location>
        <begin position="31"/>
        <end position="288"/>
    </location>
</feature>
<gene>
    <name evidence="2" type="ORF">ECE50_012655</name>
</gene>
<sequence>MVLLLQKQLRLMIPLLLLSFGLAAQSPAVAPRCCDVPECKTRIEALAAQMLKVVKLLGPCNDDPTINQDALAQLQVKFPAEYNEFEPVVREILDIKSGRQYRNDLCFSNALPEEHRINVLSWLSYMQKQLNGPAVFPSSEFCGGWRMRFELGQGAGSIFRKDMGYIGSVRGYLAYTFARERGCDGRLRLLAGPSVFWQNNVAYMQLSTRAAYRVKNLTPKKLPAYFGNINVFGEYTTTFGAFHYAAAGGEVELGPFGVNLSVLHDFRSNHQGFLLGFVLFNKSLKKKP</sequence>
<evidence type="ECO:0000313" key="2">
    <source>
        <dbReference type="EMBL" id="NSL87690.1"/>
    </source>
</evidence>
<dbReference type="Proteomes" id="UP000281028">
    <property type="component" value="Unassembled WGS sequence"/>
</dbReference>
<dbReference type="OrthoDB" id="648346at2"/>
<keyword evidence="1" id="KW-0732">Signal</keyword>
<dbReference type="AlphaFoldDB" id="A0A9Q5DBW0"/>